<sequence>MLASHQPILADLPLFGNLSTFFAQSFILSRKVAFLYNGLHGEKLVFTAEIAKCVESGLSRRRRDLR</sequence>
<dbReference type="Proteomes" id="UP000007880">
    <property type="component" value="Chromosome"/>
</dbReference>
<name>I0I546_CALAS</name>
<dbReference type="AlphaFoldDB" id="I0I546"/>
<protein>
    <submittedName>
        <fullName evidence="1">Uncharacterized protein</fullName>
    </submittedName>
</protein>
<dbReference type="KEGG" id="cap:CLDAP_23440"/>
<dbReference type="EMBL" id="AP012337">
    <property type="protein sequence ID" value="BAM00384.1"/>
    <property type="molecule type" value="Genomic_DNA"/>
</dbReference>
<accession>I0I546</accession>
<keyword evidence="2" id="KW-1185">Reference proteome</keyword>
<organism evidence="1 2">
    <name type="scientific">Caldilinea aerophila (strain DSM 14535 / JCM 11387 / NBRC 104270 / STL-6-O1)</name>
    <dbReference type="NCBI Taxonomy" id="926550"/>
    <lineage>
        <taxon>Bacteria</taxon>
        <taxon>Bacillati</taxon>
        <taxon>Chloroflexota</taxon>
        <taxon>Caldilineae</taxon>
        <taxon>Caldilineales</taxon>
        <taxon>Caldilineaceae</taxon>
        <taxon>Caldilinea</taxon>
    </lineage>
</organism>
<proteinExistence type="predicted"/>
<reference evidence="1 2" key="1">
    <citation type="submission" date="2012-02" db="EMBL/GenBank/DDBJ databases">
        <title>Complete genome sequence of Caldilinea aerophila DSM 14535 (= NBRC 102666).</title>
        <authorList>
            <person name="Oguchi A."/>
            <person name="Hosoyama A."/>
            <person name="Sekine M."/>
            <person name="Fukai R."/>
            <person name="Kato Y."/>
            <person name="Nakamura S."/>
            <person name="Hanada S."/>
            <person name="Yamazaki S."/>
            <person name="Fujita N."/>
        </authorList>
    </citation>
    <scope>NUCLEOTIDE SEQUENCE [LARGE SCALE GENOMIC DNA]</scope>
    <source>
        <strain evidence="2">DSM 14535 / JCM 11387 / NBRC 104270 / STL-6-O1</strain>
    </source>
</reference>
<evidence type="ECO:0000313" key="1">
    <source>
        <dbReference type="EMBL" id="BAM00384.1"/>
    </source>
</evidence>
<dbReference type="HOGENOM" id="CLU_2822931_0_0_0"/>
<gene>
    <name evidence="1" type="ordered locus">CLDAP_23440</name>
</gene>
<dbReference type="STRING" id="926550.CLDAP_23440"/>
<evidence type="ECO:0000313" key="2">
    <source>
        <dbReference type="Proteomes" id="UP000007880"/>
    </source>
</evidence>